<organism evidence="2 3">
    <name type="scientific">Prorocentrum cordatum</name>
    <dbReference type="NCBI Taxonomy" id="2364126"/>
    <lineage>
        <taxon>Eukaryota</taxon>
        <taxon>Sar</taxon>
        <taxon>Alveolata</taxon>
        <taxon>Dinophyceae</taxon>
        <taxon>Prorocentrales</taxon>
        <taxon>Prorocentraceae</taxon>
        <taxon>Prorocentrum</taxon>
    </lineage>
</organism>
<dbReference type="Proteomes" id="UP001189429">
    <property type="component" value="Unassembled WGS sequence"/>
</dbReference>
<comment type="caution">
    <text evidence="2">The sequence shown here is derived from an EMBL/GenBank/DDBJ whole genome shotgun (WGS) entry which is preliminary data.</text>
</comment>
<keyword evidence="3" id="KW-1185">Reference proteome</keyword>
<protein>
    <recommendedName>
        <fullName evidence="1">Apple domain-containing protein</fullName>
    </recommendedName>
</protein>
<proteinExistence type="predicted"/>
<name>A0ABN9UVF5_9DINO</name>
<sequence>MPSRADVRWVMTGNGATCAGRPSTDDHGGRSSTVKSCMDRCEREPDCVAIDYYPEQRQCRLSGTACAAPAAYTGGSSYKLQLKSNMLWPLTKHLCDRAPQLLRNVRKSVQAELAELWPYVMKETNGNFTFSEYYVALQPQGAAMREGVRGFQLVPHEDSVDFPGPLVGVVPRACGLDGFYAFVSPQAHCHWPHVSWNCGAWQVSDNKWCLSSPNYPDNYRKNIKCQGSLRGFVDIDAAAFKTESDIDILHVNGISYSGSTGPHHQSLDPNNITSITWTSDYTVTSSGWEICATPWRRSLPNASQRVNNVLSDAPGFCRVPLQNGHHDDAIACLKTLLMLFCDRLQVPDPFPKEWFPCSYQFMFVDVDVNASLALDVHQGTSDLNMLVIKGETWKVVVG</sequence>
<dbReference type="SUPFAM" id="SSF49854">
    <property type="entry name" value="Spermadhesin, CUB domain"/>
    <property type="match status" value="1"/>
</dbReference>
<evidence type="ECO:0000313" key="2">
    <source>
        <dbReference type="EMBL" id="CAK0863155.1"/>
    </source>
</evidence>
<gene>
    <name evidence="2" type="ORF">PCOR1329_LOCUS51378</name>
</gene>
<evidence type="ECO:0000313" key="3">
    <source>
        <dbReference type="Proteomes" id="UP001189429"/>
    </source>
</evidence>
<evidence type="ECO:0000259" key="1">
    <source>
        <dbReference type="Pfam" id="PF00024"/>
    </source>
</evidence>
<dbReference type="InterPro" id="IPR035914">
    <property type="entry name" value="Sperma_CUB_dom_sf"/>
</dbReference>
<accession>A0ABN9UVF5</accession>
<feature type="domain" description="Apple" evidence="1">
    <location>
        <begin position="31"/>
        <end position="64"/>
    </location>
</feature>
<dbReference type="InterPro" id="IPR003609">
    <property type="entry name" value="Pan_app"/>
</dbReference>
<reference evidence="2" key="1">
    <citation type="submission" date="2023-10" db="EMBL/GenBank/DDBJ databases">
        <authorList>
            <person name="Chen Y."/>
            <person name="Shah S."/>
            <person name="Dougan E. K."/>
            <person name="Thang M."/>
            <person name="Chan C."/>
        </authorList>
    </citation>
    <scope>NUCLEOTIDE SEQUENCE [LARGE SCALE GENOMIC DNA]</scope>
</reference>
<dbReference type="Pfam" id="PF00024">
    <property type="entry name" value="PAN_1"/>
    <property type="match status" value="1"/>
</dbReference>
<dbReference type="EMBL" id="CAUYUJ010016230">
    <property type="protein sequence ID" value="CAK0863155.1"/>
    <property type="molecule type" value="Genomic_DNA"/>
</dbReference>